<evidence type="ECO:0008006" key="4">
    <source>
        <dbReference type="Google" id="ProtNLM"/>
    </source>
</evidence>
<gene>
    <name evidence="2" type="ordered locus">CTO_0674</name>
</gene>
<dbReference type="AlphaFoldDB" id="G4NMR6"/>
<protein>
    <recommendedName>
        <fullName evidence="4">Effector from type III secretion system family protein</fullName>
    </recommendedName>
</protein>
<organism evidence="2 3">
    <name type="scientific">Chlamydia trachomatis serovar A (strain A2497)</name>
    <dbReference type="NCBI Taxonomy" id="580047"/>
    <lineage>
        <taxon>Bacteria</taxon>
        <taxon>Pseudomonadati</taxon>
        <taxon>Chlamydiota</taxon>
        <taxon>Chlamydiia</taxon>
        <taxon>Chlamydiales</taxon>
        <taxon>Chlamydiaceae</taxon>
        <taxon>Chlamydia/Chlamydophila group</taxon>
        <taxon>Chlamydia</taxon>
    </lineage>
</organism>
<dbReference type="EMBL" id="CP002401">
    <property type="protein sequence ID" value="AEP35494.1"/>
    <property type="molecule type" value="Genomic_DNA"/>
</dbReference>
<sequence length="837" mass="93265">MRELAMNRIHRTQGSLTDYNSTLEAIAKKIAKPDSATIVSQVAQYEQFKMEQEALKALLVSFDQKADQRYRNLIQRLEQLDVDRQTGRSTESQHIQEKPMASLQSENQVVAQAVVQSDSSMPIFTGIKQSWAVRLVQGIREILDQVLVDTSLFTEEERGDLLAIRMDAASLQDKQERLSAEDIRSLLSLSNDVMRVLQKASVSSTRQLELIQSLIDIFGTEENLEQSFAQVRLENFQAILSVIKERLTEEEFLVFQEVSEEISSIQRTSESHLSPEHIEAIARVGGHLSAKIVESELKASQKVDLCQRIAAMYQEQVDAVQAYHSLEQDALFVNSRQHSHFVQVISLVSSLMHLLSPTSEEERILLNPAMMVSVLPTVRAIGLRFDFLTAEQQQMVNAAVSSLQQQQLDEFLGVLCAHLVVVNCQNKETGLLEGLEESFSETLSGLSNNFVLTAKMQDILQVCSLQGFVTLANGDRYELFSYNDSGEAVCDEIALGDGFHKVLGTMLAVALSQAEVFKQECDRFILQADSEKNMIHKRMVQGEQKSLFLTKMQTELNAGKTIAQTKEVEASPLPSAVASVLIDHYMPKEVEFLEKISSRLYYGNKGSDIGNTILDAISLYANSATYFGFANYIGQPPVVGKTRENIFAGSADNAKAKLDEEKKQVDVFLEITEAAKTTVTNQQSAVTNDDKLSTEQKAKIKAELTQYTDMLNAISNSLTSLKTQLAPLSVSTVEGVDGVFEVKNGIPGENGKNWRLVLQTLEDTMVSGEVGSPTNIGMFQMQALVHLNQQAYADMGQNFQLELQMHLTSMQQEWMVVATSLQLLNQIYLGLARNLLR</sequence>
<dbReference type="Pfam" id="PF04518">
    <property type="entry name" value="Effector_1"/>
    <property type="match status" value="1"/>
</dbReference>
<dbReference type="Gene3D" id="1.10.3950.10">
    <property type="entry name" value="putative ecf-type sigma factor negative effector from bacillus cereus"/>
    <property type="match status" value="1"/>
</dbReference>
<dbReference type="Proteomes" id="UP000009287">
    <property type="component" value="Chromosome"/>
</dbReference>
<dbReference type="KEGG" id="cra:CTO_0674"/>
<evidence type="ECO:0000256" key="1">
    <source>
        <dbReference type="SAM" id="MobiDB-lite"/>
    </source>
</evidence>
<dbReference type="PATRIC" id="fig|580047.4.peg.685"/>
<evidence type="ECO:0000313" key="3">
    <source>
        <dbReference type="Proteomes" id="UP000009287"/>
    </source>
</evidence>
<accession>G4NMR6</accession>
<evidence type="ECO:0000313" key="2">
    <source>
        <dbReference type="EMBL" id="AEP35494.1"/>
    </source>
</evidence>
<feature type="region of interest" description="Disordered" evidence="1">
    <location>
        <begin position="84"/>
        <end position="103"/>
    </location>
</feature>
<reference evidence="2 3" key="1">
    <citation type="journal article" date="2011" name="J. Exp. Med.">
        <title>A live-attenuated chlamydial vaccine protects against trachoma in nonhuman primates.</title>
        <authorList>
            <person name="Kari L."/>
            <person name="Whitmire W.M."/>
            <person name="Olivares-Zavaleta N."/>
            <person name="Goheen M.M."/>
            <person name="Taylor L.D."/>
            <person name="Carlson J.H."/>
            <person name="Sturdevant G.L."/>
            <person name="Lu C."/>
            <person name="Bakios L.E."/>
            <person name="Randall L.B."/>
            <person name="Parnell M.J."/>
            <person name="Zhong G."/>
            <person name="Caldwell H.D."/>
        </authorList>
    </citation>
    <scope>NUCLEOTIDE SEQUENCE [LARGE SCALE GENOMIC DNA]</scope>
    <source>
        <strain evidence="2 3">A2497</strain>
    </source>
</reference>
<name>G4NMR6_CHLT4</name>
<dbReference type="InterPro" id="IPR007606">
    <property type="entry name" value="T3SS_effector"/>
</dbReference>
<dbReference type="InterPro" id="IPR038267">
    <property type="entry name" value="ECF_sigma_eff"/>
</dbReference>
<proteinExistence type="predicted"/>